<evidence type="ECO:0000313" key="4">
    <source>
        <dbReference type="Proteomes" id="UP001194539"/>
    </source>
</evidence>
<evidence type="ECO:0000259" key="2">
    <source>
        <dbReference type="Pfam" id="PF01970"/>
    </source>
</evidence>
<proteinExistence type="predicted"/>
<organism evidence="3 4">
    <name type="scientific">Bradyrhizobium diversitatis</name>
    <dbReference type="NCBI Taxonomy" id="2755406"/>
    <lineage>
        <taxon>Bacteria</taxon>
        <taxon>Pseudomonadati</taxon>
        <taxon>Pseudomonadota</taxon>
        <taxon>Alphaproteobacteria</taxon>
        <taxon>Hyphomicrobiales</taxon>
        <taxon>Nitrobacteraceae</taxon>
        <taxon>Bradyrhizobium</taxon>
    </lineage>
</organism>
<feature type="transmembrane region" description="Helical" evidence="1">
    <location>
        <begin position="410"/>
        <end position="430"/>
    </location>
</feature>
<feature type="transmembrane region" description="Helical" evidence="1">
    <location>
        <begin position="294"/>
        <end position="314"/>
    </location>
</feature>
<dbReference type="Proteomes" id="UP001194539">
    <property type="component" value="Unassembled WGS sequence"/>
</dbReference>
<keyword evidence="1" id="KW-0472">Membrane</keyword>
<evidence type="ECO:0000256" key="1">
    <source>
        <dbReference type="SAM" id="Phobius"/>
    </source>
</evidence>
<feature type="transmembrane region" description="Helical" evidence="1">
    <location>
        <begin position="147"/>
        <end position="167"/>
    </location>
</feature>
<comment type="caution">
    <text evidence="3">The sequence shown here is derived from an EMBL/GenBank/DDBJ whole genome shotgun (WGS) entry which is preliminary data.</text>
</comment>
<accession>A0ABS0NUP1</accession>
<feature type="transmembrane region" description="Helical" evidence="1">
    <location>
        <begin position="326"/>
        <end position="344"/>
    </location>
</feature>
<dbReference type="PANTHER" id="PTHR35342">
    <property type="entry name" value="TRICARBOXYLIC TRANSPORT PROTEIN"/>
    <property type="match status" value="1"/>
</dbReference>
<name>A0ABS0NUP1_9BRAD</name>
<keyword evidence="4" id="KW-1185">Reference proteome</keyword>
<gene>
    <name evidence="3" type="ORF">H1B27_00280</name>
</gene>
<protein>
    <submittedName>
        <fullName evidence="3">Tripartite tricarboxylate transporter permease</fullName>
    </submittedName>
</protein>
<evidence type="ECO:0000313" key="3">
    <source>
        <dbReference type="EMBL" id="MBH5384724.1"/>
    </source>
</evidence>
<feature type="transmembrane region" description="Helical" evidence="1">
    <location>
        <begin position="109"/>
        <end position="127"/>
    </location>
</feature>
<keyword evidence="1" id="KW-0812">Transmembrane</keyword>
<dbReference type="EMBL" id="JACEGD010000001">
    <property type="protein sequence ID" value="MBH5384724.1"/>
    <property type="molecule type" value="Genomic_DNA"/>
</dbReference>
<feature type="transmembrane region" description="Helical" evidence="1">
    <location>
        <begin position="76"/>
        <end position="97"/>
    </location>
</feature>
<reference evidence="3 4" key="1">
    <citation type="submission" date="2020-07" db="EMBL/GenBank/DDBJ databases">
        <title>Bradyrhizobium diversity isolated from nodules of indigenous legumes of Western Australia.</title>
        <authorList>
            <person name="Klepa M.S."/>
        </authorList>
    </citation>
    <scope>NUCLEOTIDE SEQUENCE [LARGE SCALE GENOMIC DNA]</scope>
    <source>
        <strain evidence="3 4">CNPSo 4019</strain>
    </source>
</reference>
<sequence>MLAGIYYGAMYGGSTTAILLRIPGEGGSIVTTIDGYEFARKGRAGAALMICAVGSFIAGTISIVGLSFFTTILADVALRFSSPEFCLLALLGALTLVRITGNDPAQNTLMLLVGVALATIGVDAVSGDTRFTFDTNFLGLGFDLVPITLGLYGLSELFHLLASHTGFPRADTVRLRDMIPTRSEWSRAWPAIVRGSGIGFLIGLLPGPGSLTSTFASYGVEKAIARTHRDEFGKGAVEGFAGPEAANNAVATSALVPVLSLGIPFTPNVALMLGALIVQGIQPGPLLLSQHPDVVWGLLASMYIGNVALLALNLPLVGLWVRLLRVPQYALIGFIFAISFIGVYTMRSSYWDLCVLVGFGAIGAILRQIGFDLAPLVLGLVIGPIFEKALRETLFLSGGDLSIFVTRPISATLSALCVVAVVGPTLATLWRRRAAVTKQV</sequence>
<feature type="domain" description="DUF112" evidence="2">
    <location>
        <begin position="1"/>
        <end position="378"/>
    </location>
</feature>
<keyword evidence="1" id="KW-1133">Transmembrane helix</keyword>
<dbReference type="InterPro" id="IPR002823">
    <property type="entry name" value="DUF112_TM"/>
</dbReference>
<dbReference type="Pfam" id="PF01970">
    <property type="entry name" value="TctA"/>
    <property type="match status" value="1"/>
</dbReference>
<feature type="transmembrane region" description="Helical" evidence="1">
    <location>
        <begin position="46"/>
        <end position="70"/>
    </location>
</feature>
<dbReference type="PANTHER" id="PTHR35342:SF5">
    <property type="entry name" value="TRICARBOXYLIC TRANSPORT PROTEIN"/>
    <property type="match status" value="1"/>
</dbReference>